<reference evidence="6" key="1">
    <citation type="submission" date="2018-11" db="EMBL/GenBank/DDBJ databases">
        <title>Complete genome sequence of Paenibacillus sp. ML311-T8.</title>
        <authorList>
            <person name="Nam Y.-D."/>
            <person name="Kang J."/>
            <person name="Chung W.-H."/>
            <person name="Park Y.S."/>
        </authorList>
    </citation>
    <scope>NUCLEOTIDE SEQUENCE [LARGE SCALE GENOMIC DNA]</scope>
    <source>
        <strain evidence="6">ML311-T8</strain>
    </source>
</reference>
<dbReference type="Gene3D" id="1.20.1420.20">
    <property type="entry name" value="M75 peptidase, HXXE motif"/>
    <property type="match status" value="1"/>
</dbReference>
<name>A0A6B8REL4_9BACL</name>
<proteinExistence type="inferred from homology"/>
<dbReference type="InterPro" id="IPR034981">
    <property type="entry name" value="Imelysin-like_EfeO/Algp7"/>
</dbReference>
<dbReference type="PANTHER" id="PTHR39192">
    <property type="entry name" value="IRON UPTAKE SYSTEM COMPONENT EFEO"/>
    <property type="match status" value="1"/>
</dbReference>
<comment type="subcellular location">
    <subcellularLocation>
        <location evidence="1">Cell envelope</location>
    </subcellularLocation>
</comment>
<protein>
    <submittedName>
        <fullName evidence="5">EfeM/EfeO family lipoprotein</fullName>
    </submittedName>
</protein>
<dbReference type="PROSITE" id="PS51257">
    <property type="entry name" value="PROKAR_LIPOPROTEIN"/>
    <property type="match status" value="1"/>
</dbReference>
<dbReference type="Pfam" id="PF09375">
    <property type="entry name" value="Peptidase_M75"/>
    <property type="match status" value="1"/>
</dbReference>
<evidence type="ECO:0000313" key="5">
    <source>
        <dbReference type="EMBL" id="QGQ94609.1"/>
    </source>
</evidence>
<gene>
    <name evidence="5" type="ORF">EHS13_06765</name>
</gene>
<dbReference type="KEGG" id="ppsc:EHS13_06765"/>
<evidence type="ECO:0000256" key="3">
    <source>
        <dbReference type="ARBA" id="ARBA00022729"/>
    </source>
</evidence>
<keyword evidence="3" id="KW-0732">Signal</keyword>
<dbReference type="CDD" id="cd14656">
    <property type="entry name" value="Imelysin-like_EfeO"/>
    <property type="match status" value="1"/>
</dbReference>
<keyword evidence="5" id="KW-0449">Lipoprotein</keyword>
<evidence type="ECO:0000256" key="2">
    <source>
        <dbReference type="ARBA" id="ARBA00005989"/>
    </source>
</evidence>
<dbReference type="RefSeq" id="WP_155699616.1">
    <property type="nucleotide sequence ID" value="NZ_CP034235.1"/>
</dbReference>
<dbReference type="InterPro" id="IPR018976">
    <property type="entry name" value="Imelysin-like"/>
</dbReference>
<feature type="domain" description="Imelysin-like" evidence="4">
    <location>
        <begin position="158"/>
        <end position="369"/>
    </location>
</feature>
<organism evidence="5 6">
    <name type="scientific">Paenibacillus psychroresistens</name>
    <dbReference type="NCBI Taxonomy" id="1778678"/>
    <lineage>
        <taxon>Bacteria</taxon>
        <taxon>Bacillati</taxon>
        <taxon>Bacillota</taxon>
        <taxon>Bacilli</taxon>
        <taxon>Bacillales</taxon>
        <taxon>Paenibacillaceae</taxon>
        <taxon>Paenibacillus</taxon>
    </lineage>
</organism>
<dbReference type="OrthoDB" id="7348379at2"/>
<dbReference type="InterPro" id="IPR050894">
    <property type="entry name" value="EfeM/EfeO_iron_uptake"/>
</dbReference>
<accession>A0A6B8REL4</accession>
<comment type="similarity">
    <text evidence="2">Belongs to the EfeM/EfeO family.</text>
</comment>
<dbReference type="GO" id="GO:0030313">
    <property type="term" value="C:cell envelope"/>
    <property type="evidence" value="ECO:0007669"/>
    <property type="project" value="UniProtKB-SubCell"/>
</dbReference>
<dbReference type="InterPro" id="IPR038352">
    <property type="entry name" value="Imelysin_sf"/>
</dbReference>
<evidence type="ECO:0000259" key="4">
    <source>
        <dbReference type="Pfam" id="PF09375"/>
    </source>
</evidence>
<sequence length="397" mass="43091">MKLFNYVSIAVIVSSLALSGCTKSDTKETATPAVSTAASIDAQTGIKSMLDTSALFKTSVDAKDAAQVKKLGAQLEAQWLSFENTIKPNYPDDYLKVETNWSPLTIGAKQDSLDFDILTKLNDDLKAVLEQLSTDLADGKKAVDAKALESSPELQAAATTYMAYVNEQGEQLVVQLEKLQAAIASGDLKAAQTAYGQSRPPYERIEPIIETFIELDEVMDARVDDFESDADPKFTGYHRIENILFVKKTLDGAQPFADDLLANGKKMRESIKTAVIGPADFVTGVGELMEEAQTSKITGEEERWSGASLPVLRANVEGAEEIYNLVKDELKKKDSALNDTIGDALTKVLAQIDALSPKDAVEWTDYSKLTPAQIVDLKNKLEALAEPMVRMPGVLGG</sequence>
<evidence type="ECO:0000256" key="1">
    <source>
        <dbReference type="ARBA" id="ARBA00004196"/>
    </source>
</evidence>
<dbReference type="Proteomes" id="UP000426246">
    <property type="component" value="Chromosome"/>
</dbReference>
<keyword evidence="6" id="KW-1185">Reference proteome</keyword>
<evidence type="ECO:0000313" key="6">
    <source>
        <dbReference type="Proteomes" id="UP000426246"/>
    </source>
</evidence>
<dbReference type="PANTHER" id="PTHR39192:SF1">
    <property type="entry name" value="IRON UPTAKE SYSTEM COMPONENT EFEO"/>
    <property type="match status" value="1"/>
</dbReference>
<dbReference type="AlphaFoldDB" id="A0A6B8REL4"/>
<dbReference type="EMBL" id="CP034235">
    <property type="protein sequence ID" value="QGQ94609.1"/>
    <property type="molecule type" value="Genomic_DNA"/>
</dbReference>